<feature type="region of interest" description="Disordered" evidence="7">
    <location>
        <begin position="1"/>
        <end position="21"/>
    </location>
</feature>
<dbReference type="PROSITE" id="PS50089">
    <property type="entry name" value="ZF_RING_2"/>
    <property type="match status" value="1"/>
</dbReference>
<reference evidence="10" key="1">
    <citation type="submission" date="2022-11" db="UniProtKB">
        <authorList>
            <consortium name="WormBaseParasite"/>
        </authorList>
    </citation>
    <scope>IDENTIFICATION</scope>
</reference>
<dbReference type="InterPro" id="IPR001841">
    <property type="entry name" value="Znf_RING"/>
</dbReference>
<dbReference type="Gene3D" id="3.10.20.90">
    <property type="entry name" value="Phosphatidylinositol 3-kinase Catalytic Subunit, Chain A, domain 1"/>
    <property type="match status" value="1"/>
</dbReference>
<sequence>MSHKRSTRTSQGAASSSTVSSPHEHMLHLSALNPYITCSLCHGYLIEATTVNDCLHTFCKSCLLKHFEHSTDCPKCHFMIHQSHPSHYVAFDRTLQDIVYKLVPGMQVEETRRRDEFQKKKHKSDRPVENGVHSAAPQHSGENDVTNKDNGVDHLEDPNAVVEIKIQSLSIVARMLHVKLPYVRISGLTTVNTIKRLLAYLIFSDITRYNEFDIFCNNELMGRDFSMAFIQKPDGGTSSTTHSSFTTRTC</sequence>
<dbReference type="WBParaSite" id="jg5932">
    <property type="protein sequence ID" value="jg5932"/>
    <property type="gene ID" value="jg5932"/>
</dbReference>
<dbReference type="InterPro" id="IPR013083">
    <property type="entry name" value="Znf_RING/FYVE/PHD"/>
</dbReference>
<feature type="compositionally biased region" description="Low complexity" evidence="7">
    <location>
        <begin position="9"/>
        <end position="21"/>
    </location>
</feature>
<evidence type="ECO:0000256" key="5">
    <source>
        <dbReference type="ARBA" id="ARBA00023242"/>
    </source>
</evidence>
<evidence type="ECO:0000256" key="3">
    <source>
        <dbReference type="ARBA" id="ARBA00022771"/>
    </source>
</evidence>
<keyword evidence="5" id="KW-0539">Nucleus</keyword>
<feature type="domain" description="RING-type" evidence="8">
    <location>
        <begin position="38"/>
        <end position="77"/>
    </location>
</feature>
<evidence type="ECO:0000259" key="8">
    <source>
        <dbReference type="PROSITE" id="PS50089"/>
    </source>
</evidence>
<comment type="subcellular location">
    <subcellularLocation>
        <location evidence="1">Nucleus</location>
    </subcellularLocation>
</comment>
<keyword evidence="3 6" id="KW-0863">Zinc-finger</keyword>
<keyword evidence="9" id="KW-1185">Reference proteome</keyword>
<dbReference type="PROSITE" id="PS00518">
    <property type="entry name" value="ZF_RING_1"/>
    <property type="match status" value="1"/>
</dbReference>
<proteinExistence type="predicted"/>
<evidence type="ECO:0000256" key="7">
    <source>
        <dbReference type="SAM" id="MobiDB-lite"/>
    </source>
</evidence>
<evidence type="ECO:0000256" key="1">
    <source>
        <dbReference type="ARBA" id="ARBA00004123"/>
    </source>
</evidence>
<keyword evidence="2" id="KW-0479">Metal-binding</keyword>
<keyword evidence="4" id="KW-0862">Zinc</keyword>
<dbReference type="InterPro" id="IPR051507">
    <property type="entry name" value="PcG_RING_finger"/>
</dbReference>
<evidence type="ECO:0000313" key="10">
    <source>
        <dbReference type="WBParaSite" id="jg5932"/>
    </source>
</evidence>
<dbReference type="InterPro" id="IPR017907">
    <property type="entry name" value="Znf_RING_CS"/>
</dbReference>
<dbReference type="SUPFAM" id="SSF57850">
    <property type="entry name" value="RING/U-box"/>
    <property type="match status" value="1"/>
</dbReference>
<feature type="compositionally biased region" description="Basic and acidic residues" evidence="7">
    <location>
        <begin position="141"/>
        <end position="152"/>
    </location>
</feature>
<dbReference type="Pfam" id="PF13923">
    <property type="entry name" value="zf-C3HC4_2"/>
    <property type="match status" value="1"/>
</dbReference>
<dbReference type="GO" id="GO:0008270">
    <property type="term" value="F:zinc ion binding"/>
    <property type="evidence" value="ECO:0007669"/>
    <property type="project" value="UniProtKB-KW"/>
</dbReference>
<dbReference type="SMART" id="SM00184">
    <property type="entry name" value="RING"/>
    <property type="match status" value="1"/>
</dbReference>
<dbReference type="Gene3D" id="3.30.40.10">
    <property type="entry name" value="Zinc/RING finger domain, C3HC4 (zinc finger)"/>
    <property type="match status" value="1"/>
</dbReference>
<name>A0A915EFY3_9BILA</name>
<dbReference type="PANTHER" id="PTHR45893">
    <property type="entry name" value="POLYCOMB GROUP RING FINGER PROTEIN"/>
    <property type="match status" value="1"/>
</dbReference>
<evidence type="ECO:0000313" key="9">
    <source>
        <dbReference type="Proteomes" id="UP000887574"/>
    </source>
</evidence>
<dbReference type="GO" id="GO:0031519">
    <property type="term" value="C:PcG protein complex"/>
    <property type="evidence" value="ECO:0007669"/>
    <property type="project" value="UniProtKB-ARBA"/>
</dbReference>
<organism evidence="9 10">
    <name type="scientific">Ditylenchus dipsaci</name>
    <dbReference type="NCBI Taxonomy" id="166011"/>
    <lineage>
        <taxon>Eukaryota</taxon>
        <taxon>Metazoa</taxon>
        <taxon>Ecdysozoa</taxon>
        <taxon>Nematoda</taxon>
        <taxon>Chromadorea</taxon>
        <taxon>Rhabditida</taxon>
        <taxon>Tylenchina</taxon>
        <taxon>Tylenchomorpha</taxon>
        <taxon>Sphaerularioidea</taxon>
        <taxon>Anguinidae</taxon>
        <taxon>Anguininae</taxon>
        <taxon>Ditylenchus</taxon>
    </lineage>
</organism>
<evidence type="ECO:0000256" key="2">
    <source>
        <dbReference type="ARBA" id="ARBA00022723"/>
    </source>
</evidence>
<protein>
    <submittedName>
        <fullName evidence="10">RING-type domain-containing protein</fullName>
    </submittedName>
</protein>
<accession>A0A915EFY3</accession>
<evidence type="ECO:0000256" key="4">
    <source>
        <dbReference type="ARBA" id="ARBA00022833"/>
    </source>
</evidence>
<dbReference type="Proteomes" id="UP000887574">
    <property type="component" value="Unplaced"/>
</dbReference>
<dbReference type="FunFam" id="3.30.40.10:FF:000033">
    <property type="entry name" value="Polycomb group RING finger protein 3"/>
    <property type="match status" value="1"/>
</dbReference>
<evidence type="ECO:0000256" key="6">
    <source>
        <dbReference type="PROSITE-ProRule" id="PRU00175"/>
    </source>
</evidence>
<dbReference type="AlphaFoldDB" id="A0A915EFY3"/>
<feature type="region of interest" description="Disordered" evidence="7">
    <location>
        <begin position="111"/>
        <end position="152"/>
    </location>
</feature>